<evidence type="ECO:0000256" key="3">
    <source>
        <dbReference type="ARBA" id="ARBA00022448"/>
    </source>
</evidence>
<keyword evidence="5 9" id="KW-0997">Cell inner membrane</keyword>
<keyword evidence="3 9" id="KW-0813">Transport</keyword>
<proteinExistence type="inferred from homology"/>
<dbReference type="InterPro" id="IPR050739">
    <property type="entry name" value="MFP"/>
</dbReference>
<dbReference type="Pfam" id="PF25994">
    <property type="entry name" value="HH_AprE"/>
    <property type="match status" value="1"/>
</dbReference>
<evidence type="ECO:0000256" key="1">
    <source>
        <dbReference type="ARBA" id="ARBA00004377"/>
    </source>
</evidence>
<comment type="subcellular location">
    <subcellularLocation>
        <location evidence="1 9">Cell inner membrane</location>
        <topology evidence="1 9">Single-pass membrane protein</topology>
    </subcellularLocation>
</comment>
<dbReference type="SUPFAM" id="SSF111369">
    <property type="entry name" value="HlyD-like secretion proteins"/>
    <property type="match status" value="1"/>
</dbReference>
<feature type="coiled-coil region" evidence="10">
    <location>
        <begin position="216"/>
        <end position="286"/>
    </location>
</feature>
<reference evidence="13 14" key="1">
    <citation type="submission" date="2024-05" db="EMBL/GenBank/DDBJ databases">
        <authorList>
            <person name="Busch G.E."/>
            <person name="Sharma I."/>
        </authorList>
    </citation>
    <scope>NUCLEOTIDE SEQUENCE [LARGE SCALE GENOMIC DNA]</scope>
    <source>
        <strain evidence="13 14">23GB23</strain>
    </source>
</reference>
<comment type="caution">
    <text evidence="13">The sequence shown here is derived from an EMBL/GenBank/DDBJ whole genome shotgun (WGS) entry which is preliminary data.</text>
</comment>
<evidence type="ECO:0000256" key="7">
    <source>
        <dbReference type="ARBA" id="ARBA00022989"/>
    </source>
</evidence>
<keyword evidence="4 9" id="KW-1003">Cell membrane</keyword>
<dbReference type="RefSeq" id="WP_348576792.1">
    <property type="nucleotide sequence ID" value="NZ_JBDYKN010000006.1"/>
</dbReference>
<sequence length="433" mass="48241">MILEYQPAHQKVEEVSKAQRGLLLVIITGFLAFFVWAWYSPLDLVSMANGTVEPVNKVQTIQHLEGGIVRNILVKEGQHVVKGQVLVELETMNSSSSYAEMLSQVNSLTADRVRLQAEMRGAKDVTFDETFFASNPQLAQRSNALFRARRSQLESTLQAQKDEISVREQAVQEIATRIRFSKKRLLLVQEQNEIEKLLLTNSLSNRYDHLNNLKEMNKLESDIAESEASLARTKASLNQAKSNLVATQNKYNEDVSTAYFDARSLLDQGEQRLKRYKDSLERTVLRAPMDGIIKNLYVVTKGGVIAPGGTVIDMVPGKDGLVIEAKLPPQDIGHVQQSQSVFIQLASGEAHNYGRLMGKVASISPDTITTEEGDVYYVVRVTVDKLYFGKGQNSYNLSTGVLVTVGIITGQRSVLDYILSPFLQSVPFALTER</sequence>
<feature type="domain" description="AprE-like long alpha-helical hairpin" evidence="11">
    <location>
        <begin position="95"/>
        <end position="278"/>
    </location>
</feature>
<evidence type="ECO:0000313" key="13">
    <source>
        <dbReference type="EMBL" id="MEP7729510.1"/>
    </source>
</evidence>
<dbReference type="NCBIfam" id="TIGR01843">
    <property type="entry name" value="type_I_hlyD"/>
    <property type="match status" value="1"/>
</dbReference>
<evidence type="ECO:0000256" key="10">
    <source>
        <dbReference type="SAM" id="Coils"/>
    </source>
</evidence>
<dbReference type="InterPro" id="IPR058982">
    <property type="entry name" value="Beta-barrel_AprE"/>
</dbReference>
<gene>
    <name evidence="13" type="ORF">ABKW32_08665</name>
</gene>
<keyword evidence="14" id="KW-1185">Reference proteome</keyword>
<evidence type="ECO:0000256" key="9">
    <source>
        <dbReference type="RuleBase" id="RU365093"/>
    </source>
</evidence>
<evidence type="ECO:0000259" key="12">
    <source>
        <dbReference type="Pfam" id="PF26002"/>
    </source>
</evidence>
<dbReference type="Gene3D" id="2.40.50.100">
    <property type="match status" value="1"/>
</dbReference>
<accession>A0ABV0KZA1</accession>
<dbReference type="InterPro" id="IPR011053">
    <property type="entry name" value="Single_hybrid_motif"/>
</dbReference>
<evidence type="ECO:0000256" key="4">
    <source>
        <dbReference type="ARBA" id="ARBA00022475"/>
    </source>
</evidence>
<dbReference type="InterPro" id="IPR058781">
    <property type="entry name" value="HH_AprE-like"/>
</dbReference>
<comment type="similarity">
    <text evidence="2 9">Belongs to the membrane fusion protein (MFP) (TC 8.A.1) family.</text>
</comment>
<dbReference type="Proteomes" id="UP001471651">
    <property type="component" value="Unassembled WGS sequence"/>
</dbReference>
<organism evidence="13 14">
    <name type="scientific">Marinomonas primoryensis</name>
    <dbReference type="NCBI Taxonomy" id="178399"/>
    <lineage>
        <taxon>Bacteria</taxon>
        <taxon>Pseudomonadati</taxon>
        <taxon>Pseudomonadota</taxon>
        <taxon>Gammaproteobacteria</taxon>
        <taxon>Oceanospirillales</taxon>
        <taxon>Oceanospirillaceae</taxon>
        <taxon>Marinomonas</taxon>
    </lineage>
</organism>
<evidence type="ECO:0000313" key="14">
    <source>
        <dbReference type="Proteomes" id="UP001471651"/>
    </source>
</evidence>
<evidence type="ECO:0000256" key="2">
    <source>
        <dbReference type="ARBA" id="ARBA00009477"/>
    </source>
</evidence>
<evidence type="ECO:0000256" key="6">
    <source>
        <dbReference type="ARBA" id="ARBA00022692"/>
    </source>
</evidence>
<evidence type="ECO:0000256" key="8">
    <source>
        <dbReference type="ARBA" id="ARBA00023136"/>
    </source>
</evidence>
<keyword evidence="8 9" id="KW-0472">Membrane</keyword>
<evidence type="ECO:0000259" key="11">
    <source>
        <dbReference type="Pfam" id="PF25994"/>
    </source>
</evidence>
<dbReference type="EMBL" id="JBDYKN010000006">
    <property type="protein sequence ID" value="MEP7729510.1"/>
    <property type="molecule type" value="Genomic_DNA"/>
</dbReference>
<dbReference type="PRINTS" id="PR01490">
    <property type="entry name" value="RTXTOXIND"/>
</dbReference>
<dbReference type="Gene3D" id="2.40.30.170">
    <property type="match status" value="1"/>
</dbReference>
<dbReference type="Pfam" id="PF26002">
    <property type="entry name" value="Beta-barrel_AprE"/>
    <property type="match status" value="1"/>
</dbReference>
<name>A0ABV0KZA1_9GAMM</name>
<keyword evidence="7 9" id="KW-1133">Transmembrane helix</keyword>
<keyword evidence="6 9" id="KW-0812">Transmembrane</keyword>
<dbReference type="PANTHER" id="PTHR30386:SF26">
    <property type="entry name" value="TRANSPORT PROTEIN COMB"/>
    <property type="match status" value="1"/>
</dbReference>
<dbReference type="SUPFAM" id="SSF51230">
    <property type="entry name" value="Single hybrid motif"/>
    <property type="match status" value="1"/>
</dbReference>
<feature type="domain" description="AprE-like beta-barrel" evidence="12">
    <location>
        <begin position="321"/>
        <end position="410"/>
    </location>
</feature>
<dbReference type="PANTHER" id="PTHR30386">
    <property type="entry name" value="MEMBRANE FUSION SUBUNIT OF EMRAB-TOLC MULTIDRUG EFFLUX PUMP"/>
    <property type="match status" value="1"/>
</dbReference>
<evidence type="ECO:0000256" key="5">
    <source>
        <dbReference type="ARBA" id="ARBA00022519"/>
    </source>
</evidence>
<dbReference type="InterPro" id="IPR010129">
    <property type="entry name" value="T1SS_HlyD"/>
</dbReference>
<keyword evidence="10" id="KW-0175">Coiled coil</keyword>
<protein>
    <recommendedName>
        <fullName evidence="9">Membrane fusion protein (MFP) family protein</fullName>
    </recommendedName>
</protein>
<feature type="transmembrane region" description="Helical" evidence="9">
    <location>
        <begin position="21"/>
        <end position="39"/>
    </location>
</feature>